<dbReference type="GeneID" id="37022743"/>
<sequence>MTSPRFSPVPSDFGGRALSPTLSASSRTTTSFPTDMSDLSSLDGDEDFELVDAPRSERGEITDDDEDVLGNELTESFDDLANRGSTFSASGMMNRSVGVSSIQSSQFGEWNNTADQELLTRGGLDDSEILPSRNSLTTLKNSDLINSSTSSSLLRFPDPLDSSFQQVTDPDSTFIQEKVPERYSPSSGGNADDENEMEDRTTLTDAVGADASSLHSTEETPLQPSVEFPIEKNEAVVIPSPPTIPTPPAGFPFKIDRTLLASKAFRAMVSLLVVLLASGVMPVWRTNPPALLNNRANLSKLATNTEQPTTTPFAQLNKSLSVISSKASKGLIVVGKASPFSGSAKCSPGVLVTTTRDAASVKRKAKQSAARQISKDLTLAKKGNSEIMVFQTDTTYSSKAAEWFLSTPAKVSTVDVSHLKHTSAFYLTKIDPLARIQRPSRAAKTLMNGLHKQWSTLFDGITGDTLATFSAAVSKEAKMIQTEAANVWKEFHPRSKQMMNALQKTWEAWTLEMMKAYVKMSMIFHDEMEKLQIDLGKSYRKAYRKLTKFGKEVHRFTESSKQNANHFLRQAKPNAKLNEAFIQLIELQHASMNFHHYPAKLSAKAKEAYDKLKAIASTYKLAKPGAKGGKRDFKTTLHRHKKRSEHQMKRSMKAFRRTQKRAMHAWHGKRK</sequence>
<feature type="region of interest" description="Disordered" evidence="1">
    <location>
        <begin position="637"/>
        <end position="671"/>
    </location>
</feature>
<feature type="region of interest" description="Disordered" evidence="1">
    <location>
        <begin position="148"/>
        <end position="200"/>
    </location>
</feature>
<evidence type="ECO:0000313" key="2">
    <source>
        <dbReference type="EMBL" id="PWN33226.1"/>
    </source>
</evidence>
<dbReference type="InParanoid" id="A0A316V6S8"/>
<proteinExistence type="predicted"/>
<evidence type="ECO:0000313" key="3">
    <source>
        <dbReference type="Proteomes" id="UP000245771"/>
    </source>
</evidence>
<reference evidence="2 3" key="1">
    <citation type="journal article" date="2018" name="Mol. Biol. Evol.">
        <title>Broad Genomic Sampling Reveals a Smut Pathogenic Ancestry of the Fungal Clade Ustilaginomycotina.</title>
        <authorList>
            <person name="Kijpornyongpan T."/>
            <person name="Mondo S.J."/>
            <person name="Barry K."/>
            <person name="Sandor L."/>
            <person name="Lee J."/>
            <person name="Lipzen A."/>
            <person name="Pangilinan J."/>
            <person name="LaButti K."/>
            <person name="Hainaut M."/>
            <person name="Henrissat B."/>
            <person name="Grigoriev I.V."/>
            <person name="Spatafora J.W."/>
            <person name="Aime M.C."/>
        </authorList>
    </citation>
    <scope>NUCLEOTIDE SEQUENCE [LARGE SCALE GENOMIC DNA]</scope>
    <source>
        <strain evidence="2 3">MCA 3882</strain>
    </source>
</reference>
<protein>
    <submittedName>
        <fullName evidence="2">Uncharacterized protein</fullName>
    </submittedName>
</protein>
<feature type="compositionally biased region" description="Polar residues" evidence="1">
    <location>
        <begin position="162"/>
        <end position="175"/>
    </location>
</feature>
<dbReference type="OrthoDB" id="10360570at2759"/>
<feature type="compositionally biased region" description="Polar residues" evidence="1">
    <location>
        <begin position="20"/>
        <end position="40"/>
    </location>
</feature>
<gene>
    <name evidence="2" type="ORF">FA14DRAFT_179881</name>
</gene>
<dbReference type="RefSeq" id="XP_025353528.1">
    <property type="nucleotide sequence ID" value="XM_025500962.1"/>
</dbReference>
<feature type="region of interest" description="Disordered" evidence="1">
    <location>
        <begin position="1"/>
        <end position="64"/>
    </location>
</feature>
<dbReference type="AlphaFoldDB" id="A0A316V6S8"/>
<dbReference type="EMBL" id="KZ819604">
    <property type="protein sequence ID" value="PWN33226.1"/>
    <property type="molecule type" value="Genomic_DNA"/>
</dbReference>
<evidence type="ECO:0000256" key="1">
    <source>
        <dbReference type="SAM" id="MobiDB-lite"/>
    </source>
</evidence>
<dbReference type="Proteomes" id="UP000245771">
    <property type="component" value="Unassembled WGS sequence"/>
</dbReference>
<accession>A0A316V6S8</accession>
<feature type="compositionally biased region" description="Basic and acidic residues" evidence="1">
    <location>
        <begin position="52"/>
        <end position="61"/>
    </location>
</feature>
<name>A0A316V6S8_9BASI</name>
<organism evidence="2 3">
    <name type="scientific">Meira miltonrushii</name>
    <dbReference type="NCBI Taxonomy" id="1280837"/>
    <lineage>
        <taxon>Eukaryota</taxon>
        <taxon>Fungi</taxon>
        <taxon>Dikarya</taxon>
        <taxon>Basidiomycota</taxon>
        <taxon>Ustilaginomycotina</taxon>
        <taxon>Exobasidiomycetes</taxon>
        <taxon>Exobasidiales</taxon>
        <taxon>Brachybasidiaceae</taxon>
        <taxon>Meira</taxon>
    </lineage>
</organism>
<keyword evidence="3" id="KW-1185">Reference proteome</keyword>